<keyword evidence="4" id="KW-1185">Reference proteome</keyword>
<dbReference type="InterPro" id="IPR050135">
    <property type="entry name" value="dGTPase-like"/>
</dbReference>
<dbReference type="SUPFAM" id="SSF109604">
    <property type="entry name" value="HD-domain/PDEase-like"/>
    <property type="match status" value="1"/>
</dbReference>
<dbReference type="GO" id="GO:0005634">
    <property type="term" value="C:nucleus"/>
    <property type="evidence" value="ECO:0007669"/>
    <property type="project" value="TreeGrafter"/>
</dbReference>
<proteinExistence type="predicted"/>
<dbReference type="PANTHER" id="PTHR11373">
    <property type="entry name" value="DEOXYNUCLEOSIDE TRIPHOSPHATE TRIPHOSPHOHYDROLASE"/>
    <property type="match status" value="1"/>
</dbReference>
<sequence>MTITDGSPNVVTSYESSSSGNSQKQSGTFYGGHKVINDPIHGHIQLDDYTVEFIDTVQFQRLRDLKQLGSAYFVFPGASHNRFEHSIGVSHLAGTLVERFQRDQPELDISESELKCVKLAGLCHDLGHGPFSHVFDNEFMPRARPDLDWSHEQASEMVLEHLIDDNNIDIDKQEINLIKDLIAGTPRSQSQLSERRFLFDVVANKKNSVDVDKYDYIERDALNLGLRSSYDAKRLLLYSRVIDDEICYHHKEVYNLYEMFHTRYSLFKRIYTHRVGKAIEYMITDALYHADSELKISSAVDNPEDYLNLTDDILRTIERSKSPGLAKSREIIKRLRTRDLYKFVDEFLLPSDMEARINKDLISAKELVSHQSDNDGLVEEDVIVNFLKINYAMKDRNPVDSIRFFSKFNDSESFNVPKQHVSYMIPSTFQEVIVRIFTRHPEKTPAIQRAFRRLLKKVMPAGALKEPNMALELPKDYDVLLGKRRRSASAQSFDNDIVKKWGPSQ</sequence>
<reference evidence="3 4" key="1">
    <citation type="submission" date="2016-07" db="EMBL/GenBank/DDBJ databases">
        <title>Pervasive Adenine N6-methylation of Active Genes in Fungi.</title>
        <authorList>
            <consortium name="DOE Joint Genome Institute"/>
            <person name="Mondo S.J."/>
            <person name="Dannebaum R.O."/>
            <person name="Kuo R.C."/>
            <person name="Labutti K."/>
            <person name="Haridas S."/>
            <person name="Kuo A."/>
            <person name="Salamov A."/>
            <person name="Ahrendt S.R."/>
            <person name="Lipzen A."/>
            <person name="Sullivan W."/>
            <person name="Andreopoulos W.B."/>
            <person name="Clum A."/>
            <person name="Lindquist E."/>
            <person name="Daum C."/>
            <person name="Ramamoorthy G.K."/>
            <person name="Gryganskyi A."/>
            <person name="Culley D."/>
            <person name="Magnuson J.K."/>
            <person name="James T.Y."/>
            <person name="O'Malley M.A."/>
            <person name="Stajich J.E."/>
            <person name="Spatafora J.W."/>
            <person name="Visel A."/>
            <person name="Grigoriev I.V."/>
        </authorList>
    </citation>
    <scope>NUCLEOTIDE SEQUENCE [LARGE SCALE GENOMIC DNA]</scope>
    <source>
        <strain evidence="3 4">NRRL 2496</strain>
    </source>
</reference>
<dbReference type="InterPro" id="IPR045509">
    <property type="entry name" value="HD_assoc_2"/>
</dbReference>
<evidence type="ECO:0000259" key="2">
    <source>
        <dbReference type="PROSITE" id="PS51831"/>
    </source>
</evidence>
<organism evidence="3 4">
    <name type="scientific">Syncephalastrum racemosum</name>
    <name type="common">Filamentous fungus</name>
    <dbReference type="NCBI Taxonomy" id="13706"/>
    <lineage>
        <taxon>Eukaryota</taxon>
        <taxon>Fungi</taxon>
        <taxon>Fungi incertae sedis</taxon>
        <taxon>Mucoromycota</taxon>
        <taxon>Mucoromycotina</taxon>
        <taxon>Mucoromycetes</taxon>
        <taxon>Mucorales</taxon>
        <taxon>Syncephalastraceae</taxon>
        <taxon>Syncephalastrum</taxon>
    </lineage>
</organism>
<dbReference type="Proteomes" id="UP000242180">
    <property type="component" value="Unassembled WGS sequence"/>
</dbReference>
<dbReference type="OrthoDB" id="9991235at2759"/>
<dbReference type="SMART" id="SM00471">
    <property type="entry name" value="HDc"/>
    <property type="match status" value="1"/>
</dbReference>
<comment type="caution">
    <text evidence="3">The sequence shown here is derived from an EMBL/GenBank/DDBJ whole genome shotgun (WGS) entry which is preliminary data.</text>
</comment>
<feature type="domain" description="HD" evidence="2">
    <location>
        <begin position="82"/>
        <end position="217"/>
    </location>
</feature>
<dbReference type="Gene3D" id="1.10.3210.10">
    <property type="entry name" value="Hypothetical protein af1432"/>
    <property type="match status" value="1"/>
</dbReference>
<keyword evidence="3" id="KW-0378">Hydrolase</keyword>
<evidence type="ECO:0000313" key="3">
    <source>
        <dbReference type="EMBL" id="ORY99157.1"/>
    </source>
</evidence>
<protein>
    <submittedName>
        <fullName evidence="3">HD phosphohydrolase domain-containing protein</fullName>
    </submittedName>
</protein>
<dbReference type="AlphaFoldDB" id="A0A1X2HJB7"/>
<dbReference type="Pfam" id="PF19276">
    <property type="entry name" value="HD_assoc_2"/>
    <property type="match status" value="1"/>
</dbReference>
<gene>
    <name evidence="3" type="ORF">BCR43DRAFT_455661</name>
</gene>
<dbReference type="Gene3D" id="3.30.70.2760">
    <property type="match status" value="1"/>
</dbReference>
<evidence type="ECO:0000313" key="4">
    <source>
        <dbReference type="Proteomes" id="UP000242180"/>
    </source>
</evidence>
<dbReference type="CDD" id="cd00077">
    <property type="entry name" value="HDc"/>
    <property type="match status" value="1"/>
</dbReference>
<dbReference type="STRING" id="13706.A0A1X2HJB7"/>
<feature type="compositionally biased region" description="Low complexity" evidence="1">
    <location>
        <begin position="7"/>
        <end position="25"/>
    </location>
</feature>
<accession>A0A1X2HJB7</accession>
<dbReference type="PANTHER" id="PTHR11373:SF4">
    <property type="entry name" value="DEOXYNUCLEOSIDE TRIPHOSPHATE TRIPHOSPHOHYDROLASE SAMHD1"/>
    <property type="match status" value="1"/>
</dbReference>
<dbReference type="Pfam" id="PF01966">
    <property type="entry name" value="HD"/>
    <property type="match status" value="1"/>
</dbReference>
<dbReference type="InParanoid" id="A0A1X2HJB7"/>
<dbReference type="OMA" id="HEDMSER"/>
<dbReference type="EMBL" id="MCGN01000003">
    <property type="protein sequence ID" value="ORY99157.1"/>
    <property type="molecule type" value="Genomic_DNA"/>
</dbReference>
<name>A0A1X2HJB7_SYNRA</name>
<dbReference type="FunFam" id="1.10.3210.10:FF:000017">
    <property type="entry name" value="Deoxynucleoside triphosphate triphosphohydrolase SAMHD1"/>
    <property type="match status" value="1"/>
</dbReference>
<dbReference type="GO" id="GO:0006203">
    <property type="term" value="P:dGTP catabolic process"/>
    <property type="evidence" value="ECO:0007669"/>
    <property type="project" value="TreeGrafter"/>
</dbReference>
<evidence type="ECO:0000256" key="1">
    <source>
        <dbReference type="SAM" id="MobiDB-lite"/>
    </source>
</evidence>
<dbReference type="InterPro" id="IPR003607">
    <property type="entry name" value="HD/PDEase_dom"/>
</dbReference>
<dbReference type="PROSITE" id="PS51831">
    <property type="entry name" value="HD"/>
    <property type="match status" value="1"/>
</dbReference>
<dbReference type="GO" id="GO:0008832">
    <property type="term" value="F:dGTPase activity"/>
    <property type="evidence" value="ECO:0007669"/>
    <property type="project" value="TreeGrafter"/>
</dbReference>
<feature type="region of interest" description="Disordered" evidence="1">
    <location>
        <begin position="1"/>
        <end position="25"/>
    </location>
</feature>
<dbReference type="InterPro" id="IPR006674">
    <property type="entry name" value="HD_domain"/>
</dbReference>